<evidence type="ECO:0000313" key="4">
    <source>
        <dbReference type="Proteomes" id="UP001608902"/>
    </source>
</evidence>
<feature type="transmembrane region" description="Helical" evidence="1">
    <location>
        <begin position="59"/>
        <end position="81"/>
    </location>
</feature>
<name>A0ABD6EWQ7_9BILA</name>
<dbReference type="AlphaFoldDB" id="A0ABD6EWQ7"/>
<dbReference type="Pfam" id="PF24871">
    <property type="entry name" value="Piezo_TM1-24"/>
    <property type="match status" value="1"/>
</dbReference>
<feature type="transmembrane region" description="Helical" evidence="1">
    <location>
        <begin position="29"/>
        <end position="47"/>
    </location>
</feature>
<feature type="transmembrane region" description="Helical" evidence="1">
    <location>
        <begin position="385"/>
        <end position="405"/>
    </location>
</feature>
<keyword evidence="1" id="KW-1133">Transmembrane helix</keyword>
<proteinExistence type="predicted"/>
<dbReference type="PANTHER" id="PTHR47049:SF2">
    <property type="entry name" value="PIEZO-TYPE MECHANOSENSITIVE ION CHANNEL HOMOLOG"/>
    <property type="match status" value="1"/>
</dbReference>
<evidence type="ECO:0000256" key="1">
    <source>
        <dbReference type="SAM" id="Phobius"/>
    </source>
</evidence>
<evidence type="ECO:0000259" key="2">
    <source>
        <dbReference type="Pfam" id="PF24871"/>
    </source>
</evidence>
<keyword evidence="1" id="KW-0472">Membrane</keyword>
<dbReference type="EMBL" id="JBGFUD010009665">
    <property type="protein sequence ID" value="MFH4982599.1"/>
    <property type="molecule type" value="Genomic_DNA"/>
</dbReference>
<dbReference type="InterPro" id="IPR056769">
    <property type="entry name" value="Piezo_TM1-24"/>
</dbReference>
<keyword evidence="4" id="KW-1185">Reference proteome</keyword>
<feature type="transmembrane region" description="Helical" evidence="1">
    <location>
        <begin position="189"/>
        <end position="222"/>
    </location>
</feature>
<dbReference type="Proteomes" id="UP001608902">
    <property type="component" value="Unassembled WGS sequence"/>
</dbReference>
<reference evidence="3 4" key="1">
    <citation type="submission" date="2024-08" db="EMBL/GenBank/DDBJ databases">
        <title>Gnathostoma spinigerum genome.</title>
        <authorList>
            <person name="Gonzalez-Bertolin B."/>
            <person name="Monzon S."/>
            <person name="Zaballos A."/>
            <person name="Jimenez P."/>
            <person name="Dekumyoy P."/>
            <person name="Varona S."/>
            <person name="Cuesta I."/>
            <person name="Sumanam S."/>
            <person name="Adisakwattana P."/>
            <person name="Gasser R.B."/>
            <person name="Hernandez-Gonzalez A."/>
            <person name="Young N.D."/>
            <person name="Perteguer M.J."/>
        </authorList>
    </citation>
    <scope>NUCLEOTIDE SEQUENCE [LARGE SCALE GENOMIC DNA]</scope>
    <source>
        <strain evidence="3">AL3</strain>
        <tissue evidence="3">Liver</tissue>
    </source>
</reference>
<feature type="transmembrane region" description="Helical" evidence="1">
    <location>
        <begin position="234"/>
        <end position="253"/>
    </location>
</feature>
<gene>
    <name evidence="3" type="ORF">AB6A40_009308</name>
</gene>
<feature type="domain" description="Piezo TM1-24" evidence="2">
    <location>
        <begin position="26"/>
        <end position="346"/>
    </location>
</feature>
<organism evidence="3 4">
    <name type="scientific">Gnathostoma spinigerum</name>
    <dbReference type="NCBI Taxonomy" id="75299"/>
    <lineage>
        <taxon>Eukaryota</taxon>
        <taxon>Metazoa</taxon>
        <taxon>Ecdysozoa</taxon>
        <taxon>Nematoda</taxon>
        <taxon>Chromadorea</taxon>
        <taxon>Rhabditida</taxon>
        <taxon>Spirurina</taxon>
        <taxon>Gnathostomatomorpha</taxon>
        <taxon>Gnathostomatoidea</taxon>
        <taxon>Gnathostomatidae</taxon>
        <taxon>Gnathostoma</taxon>
    </lineage>
</organism>
<dbReference type="InterPro" id="IPR027272">
    <property type="entry name" value="Piezo"/>
</dbReference>
<dbReference type="PANTHER" id="PTHR47049">
    <property type="entry name" value="PIEZO-TYPE MECHANOSENSITIVE ION CHANNEL HOMOLOG"/>
    <property type="match status" value="1"/>
</dbReference>
<protein>
    <recommendedName>
        <fullName evidence="2">Piezo TM1-24 domain-containing protein</fullName>
    </recommendedName>
</protein>
<feature type="transmembrane region" description="Helical" evidence="1">
    <location>
        <begin position="124"/>
        <end position="145"/>
    </location>
</feature>
<evidence type="ECO:0000313" key="3">
    <source>
        <dbReference type="EMBL" id="MFH4982599.1"/>
    </source>
</evidence>
<feature type="transmembrane region" description="Helical" evidence="1">
    <location>
        <begin position="298"/>
        <end position="317"/>
    </location>
</feature>
<accession>A0ABD6EWQ7</accession>
<comment type="caution">
    <text evidence="3">The sequence shown here is derived from an EMBL/GenBank/DDBJ whole genome shotgun (WGS) entry which is preliminary data.</text>
</comment>
<keyword evidence="1" id="KW-0812">Transmembrane</keyword>
<sequence length="415" mass="46232">MVSISVQTVAYRFALPIAFLLGAVLRPSFISAVYLLFALILPVLPALSPYYPTAFSTKVYLTSSMIISLLAAFGQATYQIYEISTSPDVDDYTRSCQSSWSIYWLRQLGFIRVKMDAKLDAVRVVLPEILTSFTSAVAFILCVILSSCGSGPSSSVSVHPGESVSSLVHRRSATTNSTFLFSSKRFSDVIVVLSLCFLGIVEACLLNAVYFIFFLFIITWWAAYIPLRRTAFSAIKAAIATYCLFHCFIIYLYQIQYFNEIIPDGSVVARVVGLFKFLSTDCNEWWSISIVPQRTANLLKSVLLLCVYFLLVVQYKWTRSCIRGTLAGERDNGSSIHEELLVASDDQLPSTVYGTERLMTASIERQRVDSSLEGLKGLPCALPDAVVTLISIFCIYCWIFVPVAMMQHSCTEKTC</sequence>